<dbReference type="GO" id="GO:0062193">
    <property type="term" value="F:D-ribose pyranase activity"/>
    <property type="evidence" value="ECO:0007669"/>
    <property type="project" value="UniProtKB-EC"/>
</dbReference>
<comment type="pathway">
    <text evidence="6">Carbohydrate metabolism; D-ribose degradation; D-ribose 5-phosphate from beta-D-ribopyranose: step 1/2.</text>
</comment>
<keyword evidence="4 6" id="KW-0413">Isomerase</keyword>
<evidence type="ECO:0000256" key="4">
    <source>
        <dbReference type="ARBA" id="ARBA00023235"/>
    </source>
</evidence>
<proteinExistence type="inferred from homology"/>
<dbReference type="OrthoDB" id="9805009at2"/>
<dbReference type="NCBIfam" id="NF008761">
    <property type="entry name" value="PRK11797.1"/>
    <property type="match status" value="1"/>
</dbReference>
<comment type="function">
    <text evidence="6">Catalyzes the interconversion of beta-pyran and beta-furan forms of D-ribose.</text>
</comment>
<dbReference type="EC" id="5.4.99.62" evidence="2 6"/>
<dbReference type="Proteomes" id="UP000316196">
    <property type="component" value="Unassembled WGS sequence"/>
</dbReference>
<gene>
    <name evidence="6" type="primary">rbsD</name>
    <name evidence="7" type="ORF">FB460_1226</name>
</gene>
<dbReference type="Gene3D" id="3.40.1650.10">
    <property type="entry name" value="RbsD-like domain"/>
    <property type="match status" value="1"/>
</dbReference>
<feature type="binding site" evidence="6">
    <location>
        <position position="94"/>
    </location>
    <ligand>
        <name>substrate</name>
    </ligand>
</feature>
<dbReference type="InterPro" id="IPR007721">
    <property type="entry name" value="RbsD_FucU"/>
</dbReference>
<sequence length="127" mass="13727">MKKSGILNARLSGALARLGHTDTVVIADCGLPIPHDVEVIDLALVFGVPRFIEVLDAVRDEIVVESVVAAHEAVSTPAGDWLDQRFDDVEHISHAELKERVRDASVVVRSGETTSYANVILQCGVPF</sequence>
<dbReference type="InterPro" id="IPR023750">
    <property type="entry name" value="RbsD-like_sf"/>
</dbReference>
<comment type="similarity">
    <text evidence="6">Belongs to the RbsD / FucU family. RbsD subfamily.</text>
</comment>
<evidence type="ECO:0000313" key="8">
    <source>
        <dbReference type="Proteomes" id="UP000316196"/>
    </source>
</evidence>
<dbReference type="AlphaFoldDB" id="A0A542ZST8"/>
<dbReference type="EMBL" id="VFOR01000001">
    <property type="protein sequence ID" value="TQL63414.1"/>
    <property type="molecule type" value="Genomic_DNA"/>
</dbReference>
<feature type="active site" description="Proton donor" evidence="6">
    <location>
        <position position="20"/>
    </location>
</feature>
<dbReference type="HAMAP" id="MF_01661">
    <property type="entry name" value="D_rib_pyranase"/>
    <property type="match status" value="1"/>
</dbReference>
<keyword evidence="8" id="KW-1185">Reference proteome</keyword>
<dbReference type="InterPro" id="IPR023064">
    <property type="entry name" value="D-ribose_pyranase"/>
</dbReference>
<feature type="binding site" evidence="6">
    <location>
        <position position="28"/>
    </location>
    <ligand>
        <name>substrate</name>
    </ligand>
</feature>
<evidence type="ECO:0000256" key="1">
    <source>
        <dbReference type="ARBA" id="ARBA00000223"/>
    </source>
</evidence>
<evidence type="ECO:0000256" key="2">
    <source>
        <dbReference type="ARBA" id="ARBA00012862"/>
    </source>
</evidence>
<evidence type="ECO:0000256" key="6">
    <source>
        <dbReference type="HAMAP-Rule" id="MF_01661"/>
    </source>
</evidence>
<evidence type="ECO:0000256" key="5">
    <source>
        <dbReference type="ARBA" id="ARBA00023277"/>
    </source>
</evidence>
<comment type="caution">
    <text evidence="7">The sequence shown here is derived from an EMBL/GenBank/DDBJ whole genome shotgun (WGS) entry which is preliminary data.</text>
</comment>
<dbReference type="PANTHER" id="PTHR37831:SF1">
    <property type="entry name" value="D-RIBOSE PYRANASE"/>
    <property type="match status" value="1"/>
</dbReference>
<accession>A0A542ZST8</accession>
<dbReference type="Pfam" id="PF05025">
    <property type="entry name" value="RbsD_FucU"/>
    <property type="match status" value="1"/>
</dbReference>
<comment type="subcellular location">
    <subcellularLocation>
        <location evidence="6">Cytoplasm</location>
    </subcellularLocation>
</comment>
<dbReference type="SUPFAM" id="SSF102546">
    <property type="entry name" value="RbsD-like"/>
    <property type="match status" value="1"/>
</dbReference>
<comment type="catalytic activity">
    <reaction evidence="1 6">
        <text>beta-D-ribopyranose = beta-D-ribofuranose</text>
        <dbReference type="Rhea" id="RHEA:25432"/>
        <dbReference type="ChEBI" id="CHEBI:27476"/>
        <dbReference type="ChEBI" id="CHEBI:47002"/>
        <dbReference type="EC" id="5.4.99.62"/>
    </reaction>
</comment>
<dbReference type="GO" id="GO:0016872">
    <property type="term" value="F:intramolecular lyase activity"/>
    <property type="evidence" value="ECO:0007669"/>
    <property type="project" value="UniProtKB-UniRule"/>
</dbReference>
<dbReference type="RefSeq" id="WP_142093138.1">
    <property type="nucleotide sequence ID" value="NZ_BAAAMD010000002.1"/>
</dbReference>
<protein>
    <recommendedName>
        <fullName evidence="2 6">D-ribose pyranase</fullName>
        <ecNumber evidence="2 6">5.4.99.62</ecNumber>
    </recommendedName>
</protein>
<dbReference type="GO" id="GO:0048029">
    <property type="term" value="F:monosaccharide binding"/>
    <property type="evidence" value="ECO:0007669"/>
    <property type="project" value="InterPro"/>
</dbReference>
<keyword evidence="3 6" id="KW-0963">Cytoplasm</keyword>
<feature type="binding site" evidence="6">
    <location>
        <begin position="116"/>
        <end position="118"/>
    </location>
    <ligand>
        <name>substrate</name>
    </ligand>
</feature>
<name>A0A542ZST8_9ACTN</name>
<evidence type="ECO:0000256" key="3">
    <source>
        <dbReference type="ARBA" id="ARBA00022490"/>
    </source>
</evidence>
<keyword evidence="5 6" id="KW-0119">Carbohydrate metabolism</keyword>
<dbReference type="PANTHER" id="PTHR37831">
    <property type="entry name" value="D-RIBOSE PYRANASE"/>
    <property type="match status" value="1"/>
</dbReference>
<evidence type="ECO:0000313" key="7">
    <source>
        <dbReference type="EMBL" id="TQL63414.1"/>
    </source>
</evidence>
<dbReference type="GO" id="GO:0019303">
    <property type="term" value="P:D-ribose catabolic process"/>
    <property type="evidence" value="ECO:0007669"/>
    <property type="project" value="UniProtKB-UniRule"/>
</dbReference>
<organism evidence="7 8">
    <name type="scientific">Propioniferax innocua</name>
    <dbReference type="NCBI Taxonomy" id="1753"/>
    <lineage>
        <taxon>Bacteria</taxon>
        <taxon>Bacillati</taxon>
        <taxon>Actinomycetota</taxon>
        <taxon>Actinomycetes</taxon>
        <taxon>Propionibacteriales</taxon>
        <taxon>Propionibacteriaceae</taxon>
        <taxon>Propioniferax</taxon>
    </lineage>
</organism>
<dbReference type="UniPathway" id="UPA00916">
    <property type="reaction ID" value="UER00888"/>
</dbReference>
<comment type="subunit">
    <text evidence="6">Homodecamer.</text>
</comment>
<dbReference type="GO" id="GO:0005829">
    <property type="term" value="C:cytosol"/>
    <property type="evidence" value="ECO:0007669"/>
    <property type="project" value="TreeGrafter"/>
</dbReference>
<reference evidence="7 8" key="1">
    <citation type="submission" date="2019-06" db="EMBL/GenBank/DDBJ databases">
        <title>Sequencing the genomes of 1000 actinobacteria strains.</title>
        <authorList>
            <person name="Klenk H.-P."/>
        </authorList>
    </citation>
    <scope>NUCLEOTIDE SEQUENCE [LARGE SCALE GENOMIC DNA]</scope>
    <source>
        <strain evidence="7 8">DSM 8251</strain>
    </source>
</reference>